<gene>
    <name evidence="2" type="ORF">ACOF00016_LOCUS13900</name>
</gene>
<dbReference type="EMBL" id="HBIM01018094">
    <property type="protein sequence ID" value="CAE0416893.1"/>
    <property type="molecule type" value="Transcribed_RNA"/>
</dbReference>
<evidence type="ECO:0000313" key="2">
    <source>
        <dbReference type="EMBL" id="CAE0416893.1"/>
    </source>
</evidence>
<organism evidence="2">
    <name type="scientific">Amphora coffeiformis</name>
    <dbReference type="NCBI Taxonomy" id="265554"/>
    <lineage>
        <taxon>Eukaryota</taxon>
        <taxon>Sar</taxon>
        <taxon>Stramenopiles</taxon>
        <taxon>Ochrophyta</taxon>
        <taxon>Bacillariophyta</taxon>
        <taxon>Bacillariophyceae</taxon>
        <taxon>Bacillariophycidae</taxon>
        <taxon>Thalassiophysales</taxon>
        <taxon>Catenulaceae</taxon>
        <taxon>Amphora</taxon>
    </lineage>
</organism>
<proteinExistence type="predicted"/>
<dbReference type="AlphaFoldDB" id="A0A7S3LAG9"/>
<name>A0A7S3LAG9_9STRA</name>
<protein>
    <recommendedName>
        <fullName evidence="3">BZIP domain-containing protein</fullName>
    </recommendedName>
</protein>
<evidence type="ECO:0000256" key="1">
    <source>
        <dbReference type="SAM" id="Coils"/>
    </source>
</evidence>
<keyword evidence="1" id="KW-0175">Coiled coil</keyword>
<reference evidence="2" key="1">
    <citation type="submission" date="2021-01" db="EMBL/GenBank/DDBJ databases">
        <authorList>
            <person name="Corre E."/>
            <person name="Pelletier E."/>
            <person name="Niang G."/>
            <person name="Scheremetjew M."/>
            <person name="Finn R."/>
            <person name="Kale V."/>
            <person name="Holt S."/>
            <person name="Cochrane G."/>
            <person name="Meng A."/>
            <person name="Brown T."/>
            <person name="Cohen L."/>
        </authorList>
    </citation>
    <scope>NUCLEOTIDE SEQUENCE</scope>
    <source>
        <strain evidence="2">CCMP127</strain>
    </source>
</reference>
<accession>A0A7S3LAG9</accession>
<evidence type="ECO:0008006" key="3">
    <source>
        <dbReference type="Google" id="ProtNLM"/>
    </source>
</evidence>
<sequence>MSSITTTIPSLAAPSTKGVPEVAAAHHKDEDGEAHYIRQKTKKTLKKLLKEMEQVLGSLDEAEKRAYETAQGMVPHLVATEAPLEGFLCTEDYHPAKAAKRCASYWHFRREVFGNERWLLPMTQTGAGALTEPDIQFIRTGWIQAYPAGDDEFLVVADMSKLTNMALYAEANGLDLNVMYDRCTIYMGTIMGRDATAKMQRMGVTTIHIVNSDPRPPMHLRQQAWDIGLLALPMKVKRTLVVQAYEFGKEELLDFMRTRTASAIIYNCNGRQQQQIVEEVHGNSVNTTVQHLSVRGIPQAYLPVALGGGVHLDAQFANWMRAQISLEEFTISPVSTMMRRTTVRPENANRSSAKSAPCTLVPTMKKTKGKLLIQRNDEREETFCKKRNALYSRRLYHKRKLEILSLQGEIKKLEASNKKLKTEQQHLQGLCVQAQILLNLHSTGEIFPQATTNEMVSLASWPQACCVSKGTPPPLETVVVQQLRTIANIASGSCRNETGGLMSFPACFLARSNPSEQVSASPESTSLHPSMPPSIHATIMGQEMEENTSEEDMGGFLPPDWL</sequence>
<feature type="coiled-coil region" evidence="1">
    <location>
        <begin position="403"/>
        <end position="430"/>
    </location>
</feature>